<dbReference type="PATRIC" id="fig|1502723.3.peg.1359"/>
<reference evidence="6" key="1">
    <citation type="submission" date="2015-02" db="EMBL/GenBank/DDBJ databases">
        <title>Draft Genome of Frankia sp. CpI1-S.</title>
        <authorList>
            <person name="Oshone R.T."/>
            <person name="Ngom M."/>
            <person name="Ghodhbane-Gtari F."/>
            <person name="Gtari M."/>
            <person name="Morris K."/>
            <person name="Thomas K."/>
            <person name="Sen A."/>
            <person name="Tisa L.S."/>
        </authorList>
    </citation>
    <scope>NUCLEOTIDE SEQUENCE [LARGE SCALE GENOMIC DNA]</scope>
    <source>
        <strain evidence="6">CpI1-S</strain>
    </source>
</reference>
<comment type="caution">
    <text evidence="5">The sequence shown here is derived from an EMBL/GenBank/DDBJ whole genome shotgun (WGS) entry which is preliminary data.</text>
</comment>
<reference evidence="5 6" key="2">
    <citation type="journal article" date="2016" name="Genome Announc.">
        <title>Permanent Draft Genome Sequences for Two Variants of Frankia sp. Strain CpI1, the First Frankia Strain Isolated from Root Nodules of Comptonia peregrina.</title>
        <authorList>
            <person name="Oshone R."/>
            <person name="Hurst S.G.IV."/>
            <person name="Abebe-Akele F."/>
            <person name="Simpson S."/>
            <person name="Morris K."/>
            <person name="Thomas W.K."/>
            <person name="Tisa L.S."/>
        </authorList>
    </citation>
    <scope>NUCLEOTIDE SEQUENCE [LARGE SCALE GENOMIC DNA]</scope>
    <source>
        <strain evidence="6">CpI1-S</strain>
    </source>
</reference>
<feature type="domain" description="Effector-associated" evidence="2">
    <location>
        <begin position="430"/>
        <end position="519"/>
    </location>
</feature>
<feature type="domain" description="CASPASE and TPR Repeat-Associated C-terminal" evidence="4">
    <location>
        <begin position="260"/>
        <end position="405"/>
    </location>
</feature>
<evidence type="ECO:0000259" key="4">
    <source>
        <dbReference type="Pfam" id="PF20270"/>
    </source>
</evidence>
<gene>
    <name evidence="5" type="ORF">FF36_02335</name>
</gene>
<sequence>MRSAELVVHLVTPFDEGPLGERAYARMRGLWYACREVLGLSQPAHVVGVPADLPCSLPAARAGDLLAVQQAPDDGRGVFQTVLRRQHALLCLSAILAPAESPRRSGDGASGDGASADGASGDGEGGASTRASGGETVAVSRGGWSALDARWETASAPFRSEFVDETRIYQALLPEFDVFAHYPHAASPSLARACSAALPEFTRAAGWEARGGTTMSGFAVWEPGGGGDYRTLRRLVVLAAAAREAALGTWTWSSGDTAPPALALYLAQAAKMRLQGRVWSAGTTADRLRHRLDGTAKEIGGRLAQTGLLGAGPSSRLVNSVDADLAGRLAQLRTDSFHEQTVRMTIDDLRRNVEVAAANMRALTAREVIPTGYADPFGDDQRCAEHLLGVLADGAGYLRTAGRRAREVVRVCERLGVVSEPVDGAVFDLQLAGEDRLTLLDELADVYADLIRARQLLEELGVPRRRLPAETGLSARAWWGEVFHELESGLVATPYRDLLRAVLRHYRHNQVFRAIADRYSAGTWADPPGTPAE</sequence>
<dbReference type="NCBIfam" id="NF038357">
    <property type="entry name" value="BN6_48550_fam"/>
    <property type="match status" value="1"/>
</dbReference>
<proteinExistence type="predicted"/>
<accession>A0A0D8BJ04</accession>
<dbReference type="AlphaFoldDB" id="A0A0D8BJ04"/>
<dbReference type="InterPro" id="IPR046923">
    <property type="entry name" value="CATRA-C"/>
</dbReference>
<evidence type="ECO:0000313" key="6">
    <source>
        <dbReference type="Proteomes" id="UP000032545"/>
    </source>
</evidence>
<feature type="region of interest" description="Disordered" evidence="1">
    <location>
        <begin position="100"/>
        <end position="136"/>
    </location>
</feature>
<dbReference type="Pfam" id="PF20270">
    <property type="entry name" value="CATRA-C"/>
    <property type="match status" value="1"/>
</dbReference>
<dbReference type="Pfam" id="PF19955">
    <property type="entry name" value="EAD1"/>
    <property type="match status" value="1"/>
</dbReference>
<dbReference type="InterPro" id="IPR045430">
    <property type="entry name" value="EAD1"/>
</dbReference>
<keyword evidence="6" id="KW-1185">Reference proteome</keyword>
<evidence type="ECO:0000256" key="1">
    <source>
        <dbReference type="SAM" id="MobiDB-lite"/>
    </source>
</evidence>
<dbReference type="Pfam" id="PF20269">
    <property type="entry name" value="CATRA-N"/>
    <property type="match status" value="1"/>
</dbReference>
<name>A0A0D8BJ04_9ACTN</name>
<evidence type="ECO:0000259" key="2">
    <source>
        <dbReference type="Pfam" id="PF19955"/>
    </source>
</evidence>
<feature type="domain" description="CASPASE and TPR Repeat-Associated N-terminal" evidence="3">
    <location>
        <begin position="5"/>
        <end position="255"/>
    </location>
</feature>
<dbReference type="Proteomes" id="UP000032545">
    <property type="component" value="Unassembled WGS sequence"/>
</dbReference>
<evidence type="ECO:0000259" key="3">
    <source>
        <dbReference type="Pfam" id="PF20269"/>
    </source>
</evidence>
<dbReference type="EMBL" id="JYFN01000014">
    <property type="protein sequence ID" value="KJE23377.1"/>
    <property type="molecule type" value="Genomic_DNA"/>
</dbReference>
<protein>
    <submittedName>
        <fullName evidence="5">Uncharacterized protein</fullName>
    </submittedName>
</protein>
<dbReference type="RefSeq" id="WP_044884982.1">
    <property type="nucleotide sequence ID" value="NZ_JYFN01000014.1"/>
</dbReference>
<organism evidence="5 6">
    <name type="scientific">Frankia torreyi</name>
    <dbReference type="NCBI Taxonomy" id="1856"/>
    <lineage>
        <taxon>Bacteria</taxon>
        <taxon>Bacillati</taxon>
        <taxon>Actinomycetota</taxon>
        <taxon>Actinomycetes</taxon>
        <taxon>Frankiales</taxon>
        <taxon>Frankiaceae</taxon>
        <taxon>Frankia</taxon>
    </lineage>
</organism>
<evidence type="ECO:0000313" key="5">
    <source>
        <dbReference type="EMBL" id="KJE23377.1"/>
    </source>
</evidence>
<dbReference type="InterPro" id="IPR046922">
    <property type="entry name" value="CATRA-N"/>
</dbReference>